<dbReference type="PANTHER" id="PTHR11938">
    <property type="entry name" value="FAD NADPH DEHYDROGENASE/OXIDOREDUCTASE"/>
    <property type="match status" value="1"/>
</dbReference>
<sequence length="1496" mass="166140">MKKGLYRSEFEHDSCGIGAVVNVKGTKTHETISDALYMLSNMEHRGGRGSDPKTGDGAGILIQVPHPFLKEVTSRAGFSIPEAGSYGVGMTFFPKNKQLYKRSKERLNQIIKELDFKLIGYREVPVDETVPGSGALDVMPVIEQVFVSHKDGLQGIDLERKLYVLRNYATSQINKEIPGVNNAFYFASFSSNTLIYKGQLRTDQVLPFYKDLQNNKITSGLAIVHSRFSTNTFPNWRLAQPFRYLSHNGEINTIRGNLNKMKSKMSLMRSVNFTDSELSKLMPVTNKQYSDSANLDALVELLTLSGRSLPHVMMMLVPEAWQDNQMMDKDRKAFYKFHAALMEPWDGPAALLFSDGKSVGATLDRNGLRPLRYFITNDDRLILSSEAGALPIREATITEKGRISPGRMLWVDLEKGKISFDDEVKASVCDNKPYDKWVREERLKLRLMPDPEKLSNPYTIEEIKKRQTIFGYTSEELNMILKPMGDTSYEPIGSMGADTPLAVLSKQSQHISNYFKQLFAQVSNPPIDPIREKLVMSLFTRIGESHNILDESPRHTRQIHISQPVLLNEDLEKLKHLEEQGYRAVTLQAHFEADHQPGRILEALNSLCREAEGAIYAGKNIIIISDRNSTESKAPIPSLLAIGAVHHHLVKKKLRTRAGLVIEAGDIRETHHFATVIGYGASAINPYLALESLIHLNEKGHLSKEIPTKQLFANYQAAVGKGLLKVLSKMGISTLQSYQGAQIFEAIGLGPEVIDRCFKGTVSRISGISFDELAEEVLIRHHAAYNTDSPILETGGVYQWKRRGEKHLFNPETIHLLQKSTRLNDFNLYKKFAEKINIQTKDALTLRGLFEFKKRISIPIEEVEPIESILKRFATGAMSFGSISHEAHSTLAIAMNRIGAKSNSGEGGEDEIRFERKENGDWERSAIKQVASGRFGVTSNYLSNAAEIQIKMAQGAKPGEGGQLPGHKVDDWIGRVRHSTPGVGLISPPPHHDIYSIEDLAQLIYDLKNANRKARINVKLVSQAGVGTVAAGVAKAQADVILISGADGGTGASPLSSIRHAGLPWELGLSEAHQTLVKNNLRSRVVLQTDGQLRTGRDIAIATLLGAEEWGISTGALVVEGCIMMRKCHLNTCPVGIATQNPELRKLFTGSPDHVVNYFMFLAQDLREIMASLGFATIDEMVGQSDVLKATGNMNHWKWDKVDLTPIFHKVEVPDHVGIHKQIDQEFELKKVLDRKLIKQALPALEQANPVTGKFEIKNTDRTVGAMLSHEISKIFGSPGLPEDTIRFKFIGSAGQTFGGFLAKGVSFELEGEANDYFGKGLSGGKLIVYPSRNANFKAKDNIIIGNVAFYGATSGAAYINGKGGERFCVRNSGVETVVEGIGDHGCEYMTGGLVVNLGEIGRNFAAGMSGGIAYILKDYIHLINPEMVDLDPLNEDDFVTIKNQLKIHQEFTNSHLASEFIENWEEYKERFIKVIPRDYKEVLKKRALEQSKTLV</sequence>
<evidence type="ECO:0000256" key="10">
    <source>
        <dbReference type="ARBA" id="ARBA00023004"/>
    </source>
</evidence>
<dbReference type="Gene3D" id="3.20.20.70">
    <property type="entry name" value="Aldolase class I"/>
    <property type="match status" value="2"/>
</dbReference>
<accession>A0ABS9VCF7</accession>
<evidence type="ECO:0000256" key="11">
    <source>
        <dbReference type="ARBA" id="ARBA00023014"/>
    </source>
</evidence>
<organism evidence="16 17">
    <name type="scientific">Belliella alkalica</name>
    <dbReference type="NCBI Taxonomy" id="1730871"/>
    <lineage>
        <taxon>Bacteria</taxon>
        <taxon>Pseudomonadati</taxon>
        <taxon>Bacteroidota</taxon>
        <taxon>Cytophagia</taxon>
        <taxon>Cytophagales</taxon>
        <taxon>Cyclobacteriaceae</taxon>
        <taxon>Belliella</taxon>
    </lineage>
</organism>
<proteinExistence type="inferred from homology"/>
<name>A0ABS9VCF7_9BACT</name>
<comment type="caution">
    <text evidence="16">The sequence shown here is derived from an EMBL/GenBank/DDBJ whole genome shotgun (WGS) entry which is preliminary data.</text>
</comment>
<dbReference type="Gene3D" id="3.60.20.10">
    <property type="entry name" value="Glutamine Phosphoribosylpyrophosphate, subunit 1, domain 1"/>
    <property type="match status" value="1"/>
</dbReference>
<keyword evidence="12" id="KW-0314">Glutamate biosynthesis</keyword>
<dbReference type="Pfam" id="PF04898">
    <property type="entry name" value="Glu_syn_central"/>
    <property type="match status" value="1"/>
</dbReference>
<evidence type="ECO:0000256" key="3">
    <source>
        <dbReference type="ARBA" id="ARBA00009716"/>
    </source>
</evidence>
<dbReference type="InterPro" id="IPR017932">
    <property type="entry name" value="GATase_2_dom"/>
</dbReference>
<evidence type="ECO:0000313" key="16">
    <source>
        <dbReference type="EMBL" id="MCH7414125.1"/>
    </source>
</evidence>
<keyword evidence="8" id="KW-0315">Glutamine amidotransferase</keyword>
<reference evidence="16" key="1">
    <citation type="submission" date="2022-03" db="EMBL/GenBank/DDBJ databases">
        <title>De novo assembled genomes of Belliella spp. (Cyclobacteriaceae) strains.</title>
        <authorList>
            <person name="Szabo A."/>
            <person name="Korponai K."/>
            <person name="Felfoldi T."/>
        </authorList>
    </citation>
    <scope>NUCLEOTIDE SEQUENCE</scope>
    <source>
        <strain evidence="16">DSM 111903</strain>
    </source>
</reference>
<dbReference type="InterPro" id="IPR013785">
    <property type="entry name" value="Aldolase_TIM"/>
</dbReference>
<protein>
    <submittedName>
        <fullName evidence="16">Glutamate synthase large subunit</fullName>
        <ecNumber evidence="16">1.4.1.13</ecNumber>
    </submittedName>
</protein>
<keyword evidence="4" id="KW-0028">Amino-acid biosynthesis</keyword>
<dbReference type="RefSeq" id="WP_241412434.1">
    <property type="nucleotide sequence ID" value="NZ_JAKZGO010000008.1"/>
</dbReference>
<dbReference type="Pfam" id="PF01645">
    <property type="entry name" value="Glu_synthase"/>
    <property type="match status" value="1"/>
</dbReference>
<evidence type="ECO:0000256" key="9">
    <source>
        <dbReference type="ARBA" id="ARBA00023002"/>
    </source>
</evidence>
<dbReference type="NCBIfam" id="NF008730">
    <property type="entry name" value="PRK11750.1"/>
    <property type="match status" value="1"/>
</dbReference>
<dbReference type="SUPFAM" id="SSF69336">
    <property type="entry name" value="Alpha subunit of glutamate synthase, C-terminal domain"/>
    <property type="match status" value="1"/>
</dbReference>
<keyword evidence="17" id="KW-1185">Reference proteome</keyword>
<comment type="pathway">
    <text evidence="14">Amino-acid biosynthesis.</text>
</comment>
<dbReference type="SUPFAM" id="SSF56235">
    <property type="entry name" value="N-terminal nucleophile aminohydrolases (Ntn hydrolases)"/>
    <property type="match status" value="1"/>
</dbReference>
<evidence type="ECO:0000313" key="17">
    <source>
        <dbReference type="Proteomes" id="UP001165430"/>
    </source>
</evidence>
<evidence type="ECO:0000259" key="15">
    <source>
        <dbReference type="PROSITE" id="PS51278"/>
    </source>
</evidence>
<dbReference type="CDD" id="cd00713">
    <property type="entry name" value="GltS"/>
    <property type="match status" value="1"/>
</dbReference>
<dbReference type="EC" id="1.4.1.13" evidence="16"/>
<keyword evidence="9 16" id="KW-0560">Oxidoreductase</keyword>
<evidence type="ECO:0000256" key="8">
    <source>
        <dbReference type="ARBA" id="ARBA00022962"/>
    </source>
</evidence>
<dbReference type="Gene3D" id="2.160.20.60">
    <property type="entry name" value="Glutamate synthase, alpha subunit, C-terminal domain"/>
    <property type="match status" value="1"/>
</dbReference>
<dbReference type="EMBL" id="JAKZGO010000008">
    <property type="protein sequence ID" value="MCH7414125.1"/>
    <property type="molecule type" value="Genomic_DNA"/>
</dbReference>
<evidence type="ECO:0000256" key="2">
    <source>
        <dbReference type="ARBA" id="ARBA00001927"/>
    </source>
</evidence>
<dbReference type="PANTHER" id="PTHR11938:SF133">
    <property type="entry name" value="GLUTAMATE SYNTHASE (NADH)"/>
    <property type="match status" value="1"/>
</dbReference>
<dbReference type="GO" id="GO:0004355">
    <property type="term" value="F:glutamate synthase (NADPH) activity"/>
    <property type="evidence" value="ECO:0007669"/>
    <property type="project" value="UniProtKB-EC"/>
</dbReference>
<keyword evidence="11" id="KW-0411">Iron-sulfur</keyword>
<dbReference type="CDD" id="cd00982">
    <property type="entry name" value="gltB_C"/>
    <property type="match status" value="1"/>
</dbReference>
<feature type="domain" description="Glutamine amidotransferase type-2" evidence="15">
    <location>
        <begin position="15"/>
        <end position="414"/>
    </location>
</feature>
<dbReference type="CDD" id="cd02808">
    <property type="entry name" value="GltS_FMN"/>
    <property type="match status" value="1"/>
</dbReference>
<dbReference type="InterPro" id="IPR002932">
    <property type="entry name" value="Glu_synthdom"/>
</dbReference>
<evidence type="ECO:0000256" key="14">
    <source>
        <dbReference type="ARBA" id="ARBA00029440"/>
    </source>
</evidence>
<comment type="cofactor">
    <cofactor evidence="1">
        <name>FMN</name>
        <dbReference type="ChEBI" id="CHEBI:58210"/>
    </cofactor>
</comment>
<dbReference type="InterPro" id="IPR036485">
    <property type="entry name" value="Glu_synth_asu_C_sf"/>
</dbReference>
<keyword evidence="10" id="KW-0408">Iron</keyword>
<keyword evidence="7" id="KW-0479">Metal-binding</keyword>
<dbReference type="InterPro" id="IPR006982">
    <property type="entry name" value="Glu_synth_centr_N"/>
</dbReference>
<dbReference type="InterPro" id="IPR050711">
    <property type="entry name" value="ET-N_metabolism_enzyme"/>
</dbReference>
<dbReference type="Pfam" id="PF01493">
    <property type="entry name" value="GXGXG"/>
    <property type="match status" value="1"/>
</dbReference>
<keyword evidence="5" id="KW-0285">Flavoprotein</keyword>
<comment type="similarity">
    <text evidence="3">Belongs to the glutamate synthase family.</text>
</comment>
<evidence type="ECO:0000256" key="13">
    <source>
        <dbReference type="ARBA" id="ARBA00023291"/>
    </source>
</evidence>
<dbReference type="InterPro" id="IPR002489">
    <property type="entry name" value="Glu_synth_asu_C"/>
</dbReference>
<evidence type="ECO:0000256" key="7">
    <source>
        <dbReference type="ARBA" id="ARBA00022723"/>
    </source>
</evidence>
<evidence type="ECO:0000256" key="1">
    <source>
        <dbReference type="ARBA" id="ARBA00001917"/>
    </source>
</evidence>
<dbReference type="InterPro" id="IPR029055">
    <property type="entry name" value="Ntn_hydrolases_N"/>
</dbReference>
<dbReference type="PROSITE" id="PS51278">
    <property type="entry name" value="GATASE_TYPE_2"/>
    <property type="match status" value="1"/>
</dbReference>
<gene>
    <name evidence="16" type="primary">gltB</name>
    <name evidence="16" type="ORF">MM213_11550</name>
</gene>
<dbReference type="Pfam" id="PF00310">
    <property type="entry name" value="GATase_2"/>
    <property type="match status" value="1"/>
</dbReference>
<dbReference type="Proteomes" id="UP001165430">
    <property type="component" value="Unassembled WGS sequence"/>
</dbReference>
<evidence type="ECO:0000256" key="4">
    <source>
        <dbReference type="ARBA" id="ARBA00022605"/>
    </source>
</evidence>
<dbReference type="SUPFAM" id="SSF51395">
    <property type="entry name" value="FMN-linked oxidoreductases"/>
    <property type="match status" value="1"/>
</dbReference>
<comment type="cofactor">
    <cofactor evidence="2">
        <name>[3Fe-4S] cluster</name>
        <dbReference type="ChEBI" id="CHEBI:21137"/>
    </cofactor>
</comment>
<evidence type="ECO:0000256" key="12">
    <source>
        <dbReference type="ARBA" id="ARBA00023164"/>
    </source>
</evidence>
<keyword evidence="13" id="KW-0003">3Fe-4S</keyword>
<evidence type="ECO:0000256" key="5">
    <source>
        <dbReference type="ARBA" id="ARBA00022630"/>
    </source>
</evidence>
<keyword evidence="6" id="KW-0288">FMN</keyword>
<evidence type="ECO:0000256" key="6">
    <source>
        <dbReference type="ARBA" id="ARBA00022643"/>
    </source>
</evidence>